<name>D2VW15_NAEGR</name>
<dbReference type="RefSeq" id="XP_002671745.1">
    <property type="nucleotide sequence ID" value="XM_002671699.1"/>
</dbReference>
<dbReference type="Proteomes" id="UP000006671">
    <property type="component" value="Unassembled WGS sequence"/>
</dbReference>
<feature type="compositionally biased region" description="Polar residues" evidence="1">
    <location>
        <begin position="206"/>
        <end position="243"/>
    </location>
</feature>
<dbReference type="KEGG" id="ngr:NAEGRDRAFT_59375"/>
<dbReference type="EMBL" id="GG738903">
    <property type="protein sequence ID" value="EFC39001.1"/>
    <property type="molecule type" value="Genomic_DNA"/>
</dbReference>
<evidence type="ECO:0000256" key="1">
    <source>
        <dbReference type="SAM" id="MobiDB-lite"/>
    </source>
</evidence>
<protein>
    <submittedName>
        <fullName evidence="2">Predicted protein</fullName>
    </submittedName>
</protein>
<proteinExistence type="predicted"/>
<gene>
    <name evidence="2" type="ORF">NAEGRDRAFT_59375</name>
</gene>
<dbReference type="OMA" id="RMEKETM"/>
<feature type="compositionally biased region" description="Acidic residues" evidence="1">
    <location>
        <begin position="382"/>
        <end position="391"/>
    </location>
</feature>
<dbReference type="AlphaFoldDB" id="D2VW15"/>
<organism evidence="3">
    <name type="scientific">Naegleria gruberi</name>
    <name type="common">Amoeba</name>
    <dbReference type="NCBI Taxonomy" id="5762"/>
    <lineage>
        <taxon>Eukaryota</taxon>
        <taxon>Discoba</taxon>
        <taxon>Heterolobosea</taxon>
        <taxon>Tetramitia</taxon>
        <taxon>Eutetramitia</taxon>
        <taxon>Vahlkampfiidae</taxon>
        <taxon>Naegleria</taxon>
    </lineage>
</organism>
<evidence type="ECO:0000313" key="3">
    <source>
        <dbReference type="Proteomes" id="UP000006671"/>
    </source>
</evidence>
<dbReference type="OrthoDB" id="10266093at2759"/>
<keyword evidence="3" id="KW-1185">Reference proteome</keyword>
<feature type="region of interest" description="Disordered" evidence="1">
    <location>
        <begin position="202"/>
        <end position="286"/>
    </location>
</feature>
<sequence>MSEKKSKTNASSSSGGEVKKKPSKFHTKNKKHQQHSSSRSNKHFMITGQMSGTGFRRSIQTVNDNEDVDQEELEMMQQEENLKRAKYGKRSLVDNSFRFKSEEDDEVQTPEAEERKFQAKLQHELNRMEKETMMMISNSVTLTQSFASPGTSRGLLEWEEEKLDSSDADSIMSKLFYLDQSKLATLLKDPSISVERRLKLIDIQPFPSNSSPEENTENVPSSSFVPFSQYLKSKTTQQQQVEDISSDSENDAEPMQEEPSVPTKAPVEQITTQQEQTTEKKQDDSMDILDEIMENEVKHTTFTLPKPKVEPVKIDLKNDDILDDLLSMHPNPSSSSATIPKITSPINPTLPISTQSIPTTSATLPKQTSPENPKTQEKAGDLDDWLDDLIN</sequence>
<accession>D2VW15</accession>
<feature type="compositionally biased region" description="Acidic residues" evidence="1">
    <location>
        <begin position="244"/>
        <end position="256"/>
    </location>
</feature>
<dbReference type="InParanoid" id="D2VW15"/>
<feature type="region of interest" description="Disordered" evidence="1">
    <location>
        <begin position="1"/>
        <end position="43"/>
    </location>
</feature>
<dbReference type="GeneID" id="8850789"/>
<dbReference type="VEuPathDB" id="AmoebaDB:NAEGRDRAFT_59375"/>
<evidence type="ECO:0000313" key="2">
    <source>
        <dbReference type="EMBL" id="EFC39001.1"/>
    </source>
</evidence>
<reference evidence="2 3" key="1">
    <citation type="journal article" date="2010" name="Cell">
        <title>The genome of Naegleria gruberi illuminates early eukaryotic versatility.</title>
        <authorList>
            <person name="Fritz-Laylin L.K."/>
            <person name="Prochnik S.E."/>
            <person name="Ginger M.L."/>
            <person name="Dacks J.B."/>
            <person name="Carpenter M.L."/>
            <person name="Field M.C."/>
            <person name="Kuo A."/>
            <person name="Paredez A."/>
            <person name="Chapman J."/>
            <person name="Pham J."/>
            <person name="Shu S."/>
            <person name="Neupane R."/>
            <person name="Cipriano M."/>
            <person name="Mancuso J."/>
            <person name="Tu H."/>
            <person name="Salamov A."/>
            <person name="Lindquist E."/>
            <person name="Shapiro H."/>
            <person name="Lucas S."/>
            <person name="Grigoriev I.V."/>
            <person name="Cande W.Z."/>
            <person name="Fulton C."/>
            <person name="Rokhsar D.S."/>
            <person name="Dawson S.C."/>
        </authorList>
    </citation>
    <scope>NUCLEOTIDE SEQUENCE [LARGE SCALE GENOMIC DNA]</scope>
    <source>
        <strain evidence="2 3">NEG-M</strain>
    </source>
</reference>
<feature type="compositionally biased region" description="Polar residues" evidence="1">
    <location>
        <begin position="344"/>
        <end position="373"/>
    </location>
</feature>
<feature type="region of interest" description="Disordered" evidence="1">
    <location>
        <begin position="325"/>
        <end position="391"/>
    </location>
</feature>
<feature type="compositionally biased region" description="Basic residues" evidence="1">
    <location>
        <begin position="21"/>
        <end position="34"/>
    </location>
</feature>